<gene>
    <name evidence="1" type="ORF">F511_05023</name>
</gene>
<dbReference type="EMBL" id="KV013947">
    <property type="protein sequence ID" value="KZV23184.1"/>
    <property type="molecule type" value="Genomic_DNA"/>
</dbReference>
<evidence type="ECO:0000313" key="2">
    <source>
        <dbReference type="Proteomes" id="UP000250235"/>
    </source>
</evidence>
<name>A0A2Z7AN22_9LAMI</name>
<reference evidence="1 2" key="1">
    <citation type="journal article" date="2015" name="Proc. Natl. Acad. Sci. U.S.A.">
        <title>The resurrection genome of Boea hygrometrica: A blueprint for survival of dehydration.</title>
        <authorList>
            <person name="Xiao L."/>
            <person name="Yang G."/>
            <person name="Zhang L."/>
            <person name="Yang X."/>
            <person name="Zhao S."/>
            <person name="Ji Z."/>
            <person name="Zhou Q."/>
            <person name="Hu M."/>
            <person name="Wang Y."/>
            <person name="Chen M."/>
            <person name="Xu Y."/>
            <person name="Jin H."/>
            <person name="Xiao X."/>
            <person name="Hu G."/>
            <person name="Bao F."/>
            <person name="Hu Y."/>
            <person name="Wan P."/>
            <person name="Li L."/>
            <person name="Deng X."/>
            <person name="Kuang T."/>
            <person name="Xiang C."/>
            <person name="Zhu J.K."/>
            <person name="Oliver M.J."/>
            <person name="He Y."/>
        </authorList>
    </citation>
    <scope>NUCLEOTIDE SEQUENCE [LARGE SCALE GENOMIC DNA]</scope>
    <source>
        <strain evidence="2">cv. XS01</strain>
    </source>
</reference>
<dbReference type="Proteomes" id="UP000250235">
    <property type="component" value="Unassembled WGS sequence"/>
</dbReference>
<evidence type="ECO:0000313" key="1">
    <source>
        <dbReference type="EMBL" id="KZV23184.1"/>
    </source>
</evidence>
<sequence>MVVAEEQVAGAVEERIFKPKKGSVFPAKRRSVKRMMFDSIIESIFRVTKQSSRRQIVPLHDFKKNDGAGRRSK</sequence>
<protein>
    <submittedName>
        <fullName evidence="1">Uncharacterized protein</fullName>
    </submittedName>
</protein>
<dbReference type="OrthoDB" id="1747351at2759"/>
<dbReference type="AlphaFoldDB" id="A0A2Z7AN22"/>
<organism evidence="1 2">
    <name type="scientific">Dorcoceras hygrometricum</name>
    <dbReference type="NCBI Taxonomy" id="472368"/>
    <lineage>
        <taxon>Eukaryota</taxon>
        <taxon>Viridiplantae</taxon>
        <taxon>Streptophyta</taxon>
        <taxon>Embryophyta</taxon>
        <taxon>Tracheophyta</taxon>
        <taxon>Spermatophyta</taxon>
        <taxon>Magnoliopsida</taxon>
        <taxon>eudicotyledons</taxon>
        <taxon>Gunneridae</taxon>
        <taxon>Pentapetalae</taxon>
        <taxon>asterids</taxon>
        <taxon>lamiids</taxon>
        <taxon>Lamiales</taxon>
        <taxon>Gesneriaceae</taxon>
        <taxon>Didymocarpoideae</taxon>
        <taxon>Trichosporeae</taxon>
        <taxon>Loxocarpinae</taxon>
        <taxon>Dorcoceras</taxon>
    </lineage>
</organism>
<accession>A0A2Z7AN22</accession>
<proteinExistence type="predicted"/>
<keyword evidence="2" id="KW-1185">Reference proteome</keyword>